<dbReference type="AlphaFoldDB" id="A0A8J6M9T3"/>
<dbReference type="SUPFAM" id="SSF51658">
    <property type="entry name" value="Xylose isomerase-like"/>
    <property type="match status" value="1"/>
</dbReference>
<protein>
    <submittedName>
        <fullName evidence="2">Sugar phosphate isomerase/epimerase</fullName>
    </submittedName>
</protein>
<dbReference type="EMBL" id="JACOPN010000003">
    <property type="protein sequence ID" value="MBC5716670.1"/>
    <property type="molecule type" value="Genomic_DNA"/>
</dbReference>
<organism evidence="2 3">
    <name type="scientific">Flintibacter faecis</name>
    <dbReference type="NCBI Taxonomy" id="2763047"/>
    <lineage>
        <taxon>Bacteria</taxon>
        <taxon>Bacillati</taxon>
        <taxon>Bacillota</taxon>
        <taxon>Clostridia</taxon>
        <taxon>Eubacteriales</taxon>
        <taxon>Flintibacter</taxon>
    </lineage>
</organism>
<accession>A0A8J6M9T3</accession>
<dbReference type="Pfam" id="PF01261">
    <property type="entry name" value="AP_endonuc_2"/>
    <property type="match status" value="1"/>
</dbReference>
<proteinExistence type="predicted"/>
<dbReference type="InterPro" id="IPR036237">
    <property type="entry name" value="Xyl_isomerase-like_sf"/>
</dbReference>
<evidence type="ECO:0000313" key="2">
    <source>
        <dbReference type="EMBL" id="MBC5716670.1"/>
    </source>
</evidence>
<evidence type="ECO:0000313" key="3">
    <source>
        <dbReference type="Proteomes" id="UP000602260"/>
    </source>
</evidence>
<comment type="caution">
    <text evidence="2">The sequence shown here is derived from an EMBL/GenBank/DDBJ whole genome shotgun (WGS) entry which is preliminary data.</text>
</comment>
<reference evidence="2" key="1">
    <citation type="submission" date="2020-08" db="EMBL/GenBank/DDBJ databases">
        <title>Genome public.</title>
        <authorList>
            <person name="Liu C."/>
            <person name="Sun Q."/>
        </authorList>
    </citation>
    <scope>NUCLEOTIDE SEQUENCE</scope>
    <source>
        <strain evidence="2">BX5</strain>
    </source>
</reference>
<sequence>MSSIKHLKRAQIACSNYHYIKYSLPYFLNSMVNLGQHLIEFYAASPHLSVEDATYNSVKVLKRELDAREIKVCCLTQEQCVYPINIACEDDAIRERSTQTFIKTIEFAAQLQAPYAQIVCGRGYFDNPEEDAWKRSAESLSRIVDKASRYGVTMVIEAASYNTTNVVYDSHRMRRMIDEIGSPNLKGMLDTCAVAMAGEDIREDLALLGQDMVHLHFADGTPLGHFIPGEGKLPLIDYLTALDEVRYTGAIPFEIYNRLYDFEPEGTMKKCLEFMYQVIPE</sequence>
<name>A0A8J6M9T3_9FIRM</name>
<dbReference type="PANTHER" id="PTHR12110">
    <property type="entry name" value="HYDROXYPYRUVATE ISOMERASE"/>
    <property type="match status" value="1"/>
</dbReference>
<keyword evidence="3" id="KW-1185">Reference proteome</keyword>
<gene>
    <name evidence="2" type="ORF">H8S55_04940</name>
</gene>
<dbReference type="InterPro" id="IPR050312">
    <property type="entry name" value="IolE/XylAMocC-like"/>
</dbReference>
<feature type="domain" description="Xylose isomerase-like TIM barrel" evidence="1">
    <location>
        <begin position="34"/>
        <end position="276"/>
    </location>
</feature>
<dbReference type="RefSeq" id="WP_186878042.1">
    <property type="nucleotide sequence ID" value="NZ_JACOPN010000003.1"/>
</dbReference>
<dbReference type="Proteomes" id="UP000602260">
    <property type="component" value="Unassembled WGS sequence"/>
</dbReference>
<dbReference type="PANTHER" id="PTHR12110:SF21">
    <property type="entry name" value="XYLOSE ISOMERASE-LIKE TIM BARREL DOMAIN-CONTAINING PROTEIN"/>
    <property type="match status" value="1"/>
</dbReference>
<dbReference type="Gene3D" id="3.20.20.150">
    <property type="entry name" value="Divalent-metal-dependent TIM barrel enzymes"/>
    <property type="match status" value="1"/>
</dbReference>
<evidence type="ECO:0000259" key="1">
    <source>
        <dbReference type="Pfam" id="PF01261"/>
    </source>
</evidence>
<keyword evidence="2" id="KW-0413">Isomerase</keyword>
<dbReference type="InterPro" id="IPR013022">
    <property type="entry name" value="Xyl_isomerase-like_TIM-brl"/>
</dbReference>
<dbReference type="GO" id="GO:0016853">
    <property type="term" value="F:isomerase activity"/>
    <property type="evidence" value="ECO:0007669"/>
    <property type="project" value="UniProtKB-KW"/>
</dbReference>